<dbReference type="Proteomes" id="UP001172310">
    <property type="component" value="Unassembled WGS sequence"/>
</dbReference>
<evidence type="ECO:0000313" key="1">
    <source>
        <dbReference type="EMBL" id="MDN5269200.1"/>
    </source>
</evidence>
<dbReference type="EMBL" id="JAUJGC010000012">
    <property type="protein sequence ID" value="MDN5269200.1"/>
    <property type="molecule type" value="Genomic_DNA"/>
</dbReference>
<dbReference type="AlphaFoldDB" id="A0AAW7QJ85"/>
<comment type="caution">
    <text evidence="1">The sequence shown here is derived from an EMBL/GenBank/DDBJ whole genome shotgun (WGS) entry which is preliminary data.</text>
</comment>
<proteinExistence type="predicted"/>
<protein>
    <submittedName>
        <fullName evidence="1">Uncharacterized protein</fullName>
    </submittedName>
</protein>
<organism evidence="1 2">
    <name type="scientific">Streptococcus vestibularis</name>
    <dbReference type="NCBI Taxonomy" id="1343"/>
    <lineage>
        <taxon>Bacteria</taxon>
        <taxon>Bacillati</taxon>
        <taxon>Bacillota</taxon>
        <taxon>Bacilli</taxon>
        <taxon>Lactobacillales</taxon>
        <taxon>Streptococcaceae</taxon>
        <taxon>Streptococcus</taxon>
    </lineage>
</organism>
<gene>
    <name evidence="1" type="ORF">QY913_03330</name>
</gene>
<accession>A0AAW7QJ85</accession>
<reference evidence="1" key="1">
    <citation type="submission" date="2023-07" db="EMBL/GenBank/DDBJ databases">
        <title>SVep1, a Temperate Phage of Human Oral Commensal Streptococcus vestibularis.</title>
        <authorList>
            <person name="Wu M."/>
            <person name="Zhu Y."/>
            <person name="Li Y."/>
        </authorList>
    </citation>
    <scope>NUCLEOTIDE SEQUENCE</scope>
    <source>
        <strain evidence="1">SVE8</strain>
    </source>
</reference>
<sequence>MNFVTAKELTVALESLSEWLVENPDLRLTDIRLGKCNEKEVTFRVEYENLRKGYEYES</sequence>
<dbReference type="RefSeq" id="WP_157101765.1">
    <property type="nucleotide sequence ID" value="NZ_JASHBB010000008.1"/>
</dbReference>
<evidence type="ECO:0000313" key="2">
    <source>
        <dbReference type="Proteomes" id="UP001172310"/>
    </source>
</evidence>
<name>A0AAW7QJ85_STRVE</name>